<dbReference type="RefSeq" id="WP_330130061.1">
    <property type="nucleotide sequence ID" value="NZ_JAUHLI010000020.1"/>
</dbReference>
<evidence type="ECO:0000313" key="3">
    <source>
        <dbReference type="Proteomes" id="UP001336314"/>
    </source>
</evidence>
<protein>
    <submittedName>
        <fullName evidence="2">Uncharacterized protein</fullName>
    </submittedName>
</protein>
<accession>A0ABU7J8Y6</accession>
<sequence length="455" mass="51336">MVFNARTFAAAALCLSSWAQASTLYTGTGTAVHDSRNTACQNAERAARLDAARQAESYVRRHVRASAFENEHGLQQSRSDFIETTVYGKAIKQGEARERTVLLDNYHVECQVEARYRIDTTAIRQQLEAEQARVSRQTERELALANLHQELAENQAAWKALQQAMPAAPYLGSTTVREVCQATWPLAQCETVIGERIAAPYRQALSDELGLDSSALQHHIDLQGRTELSAINSQLNQANWQGSYQLRFSLSNPYAERNQQLARAIARQNMRSQQTDWPDKQASSSWRPEWLRFGVSYGSDCLACSTSTMSSWKSVNKTDAQLVRTNYLHLRLITGRWFSLNAGLYGENFVQCRQKGRGNRCADIVTQNATLPALGISLYRNWWYFEAMQLFNVRPIALGEQTLEQGYQRYELGLTSLRADSRFTFELGIATRSMPATGQSGWNSTDLNLRLGYVF</sequence>
<keyword evidence="1" id="KW-0732">Signal</keyword>
<keyword evidence="3" id="KW-1185">Reference proteome</keyword>
<proteinExistence type="predicted"/>
<dbReference type="EMBL" id="JAUHLI010000020">
    <property type="protein sequence ID" value="MEE2003013.1"/>
    <property type="molecule type" value="Genomic_DNA"/>
</dbReference>
<organism evidence="2 3">
    <name type="scientific">Alkalimonas cellulosilytica</name>
    <dbReference type="NCBI Taxonomy" id="3058395"/>
    <lineage>
        <taxon>Bacteria</taxon>
        <taxon>Pseudomonadati</taxon>
        <taxon>Pseudomonadota</taxon>
        <taxon>Gammaproteobacteria</taxon>
        <taxon>Alkalimonas</taxon>
    </lineage>
</organism>
<evidence type="ECO:0000313" key="2">
    <source>
        <dbReference type="EMBL" id="MEE2003013.1"/>
    </source>
</evidence>
<name>A0ABU7J8Y6_9GAMM</name>
<evidence type="ECO:0000256" key="1">
    <source>
        <dbReference type="SAM" id="SignalP"/>
    </source>
</evidence>
<feature type="chain" id="PRO_5047260012" evidence="1">
    <location>
        <begin position="22"/>
        <end position="455"/>
    </location>
</feature>
<comment type="caution">
    <text evidence="2">The sequence shown here is derived from an EMBL/GenBank/DDBJ whole genome shotgun (WGS) entry which is preliminary data.</text>
</comment>
<dbReference type="Proteomes" id="UP001336314">
    <property type="component" value="Unassembled WGS sequence"/>
</dbReference>
<reference evidence="2 3" key="1">
    <citation type="submission" date="2023-07" db="EMBL/GenBank/DDBJ databases">
        <title>Alkalimonas sp., MEB108 novel, alkaliphilic bacterium isolated from Lonar Lake, India.</title>
        <authorList>
            <person name="Joshi A."/>
            <person name="Thite S."/>
        </authorList>
    </citation>
    <scope>NUCLEOTIDE SEQUENCE [LARGE SCALE GENOMIC DNA]</scope>
    <source>
        <strain evidence="2 3">MEB108</strain>
    </source>
</reference>
<gene>
    <name evidence="2" type="ORF">QWY20_16260</name>
</gene>
<feature type="signal peptide" evidence="1">
    <location>
        <begin position="1"/>
        <end position="21"/>
    </location>
</feature>